<dbReference type="InterPro" id="IPR014710">
    <property type="entry name" value="RmlC-like_jellyroll"/>
</dbReference>
<reference evidence="2 3" key="1">
    <citation type="journal article" date="2020" name="mSystems">
        <title>Defining Genomic and Predicted Metabolic Features of the Acetobacterium Genus.</title>
        <authorList>
            <person name="Ross D.E."/>
            <person name="Marshall C.W."/>
            <person name="Gulliver D."/>
            <person name="May H.D."/>
            <person name="Norman R.S."/>
        </authorList>
    </citation>
    <scope>NUCLEOTIDE SEQUENCE [LARGE SCALE GENOMIC DNA]</scope>
    <source>
        <strain evidence="2 3">DSM 8238</strain>
    </source>
</reference>
<dbReference type="SUPFAM" id="SSF51182">
    <property type="entry name" value="RmlC-like cupins"/>
    <property type="match status" value="1"/>
</dbReference>
<comment type="caution">
    <text evidence="2">The sequence shown here is derived from an EMBL/GenBank/DDBJ whole genome shotgun (WGS) entry which is preliminary data.</text>
</comment>
<evidence type="ECO:0000313" key="2">
    <source>
        <dbReference type="EMBL" id="MBC3805480.1"/>
    </source>
</evidence>
<dbReference type="EMBL" id="WJBC01000031">
    <property type="protein sequence ID" value="MBC3805480.1"/>
    <property type="molecule type" value="Genomic_DNA"/>
</dbReference>
<dbReference type="CDD" id="cd20290">
    <property type="entry name" value="cupin_Mj0764-like"/>
    <property type="match status" value="1"/>
</dbReference>
<dbReference type="InterPro" id="IPR013096">
    <property type="entry name" value="Cupin_2"/>
</dbReference>
<protein>
    <recommendedName>
        <fullName evidence="1">Cupin type-2 domain-containing protein</fullName>
    </recommendedName>
</protein>
<accession>A0ABR6WYN2</accession>
<feature type="domain" description="Cupin type-2" evidence="1">
    <location>
        <begin position="29"/>
        <end position="97"/>
    </location>
</feature>
<organism evidence="2 3">
    <name type="scientific">Acetobacterium fimetarium</name>
    <dbReference type="NCBI Taxonomy" id="52691"/>
    <lineage>
        <taxon>Bacteria</taxon>
        <taxon>Bacillati</taxon>
        <taxon>Bacillota</taxon>
        <taxon>Clostridia</taxon>
        <taxon>Eubacteriales</taxon>
        <taxon>Eubacteriaceae</taxon>
        <taxon>Acetobacterium</taxon>
    </lineage>
</organism>
<dbReference type="Gene3D" id="2.60.120.10">
    <property type="entry name" value="Jelly Rolls"/>
    <property type="match status" value="1"/>
</dbReference>
<proteinExistence type="predicted"/>
<dbReference type="Proteomes" id="UP000603234">
    <property type="component" value="Unassembled WGS sequence"/>
</dbReference>
<dbReference type="RefSeq" id="WP_186843368.1">
    <property type="nucleotide sequence ID" value="NZ_WJBC01000031.1"/>
</dbReference>
<dbReference type="Pfam" id="PF07883">
    <property type="entry name" value="Cupin_2"/>
    <property type="match status" value="1"/>
</dbReference>
<name>A0ABR6WYN2_9FIRM</name>
<sequence length="106" mass="11983">MVEQVFKLTMSNDKTVEKVIQDENIHFTHVILNKDDGFPEHYSDANVYMTVLRGTLSLQLDEQENHEYGAGTVLKIPFETKLKIGNAHEEPLEMVVVKAPAPVSTE</sequence>
<evidence type="ECO:0000259" key="1">
    <source>
        <dbReference type="Pfam" id="PF07883"/>
    </source>
</evidence>
<evidence type="ECO:0000313" key="3">
    <source>
        <dbReference type="Proteomes" id="UP000603234"/>
    </source>
</evidence>
<gene>
    <name evidence="2" type="ORF">GH808_13765</name>
</gene>
<keyword evidence="3" id="KW-1185">Reference proteome</keyword>
<dbReference type="InterPro" id="IPR011051">
    <property type="entry name" value="RmlC_Cupin_sf"/>
</dbReference>